<sequence>MSRAFVSSLTRRSMMLGLLSGCAIAPAGPEYARPETKLAKSFLKKQPSGGVRKHDAKWWTSFNDSLLNTIVGYGLENNKDIQRIAARIQQSQGILASAGFPIGGSSRVSEVRRSGGGGDAAETSGFVRAEAKWKLDLFGKLQREKEAAFARLEASYADLDVWTLLYVDEVVTAYTDMRYAQELARILHRVLDSREETLKATKALAEEGGATELDVAQANALVLRTSSAVPDARILFVRMVNRVTALVGSTELAERDDLDVRAPQPSPKTSVVSTGVPADLLRNRPDVVYAEKKLAEAVALVGVAEADLYPSLGLTGNINVSGGSSGFDPLAAFLRIDLDIPWYDLPVRRGKVETAKGLVAERKAAWEKEIVLAVEEVRSSLFALRENTRAVELSKKAVEAAAEVLRLARKAYASGQASFLQVLDAERAFLDTENQAALDLRNRAVDFVDLNVALGGSFNGSLSGPT</sequence>
<accession>A0ABY1NC51</accession>
<dbReference type="Pfam" id="PF02321">
    <property type="entry name" value="OEP"/>
    <property type="match status" value="2"/>
</dbReference>
<dbReference type="InterPro" id="IPR003423">
    <property type="entry name" value="OMP_efflux"/>
</dbReference>
<keyword evidence="2" id="KW-0564">Palmitate</keyword>
<dbReference type="Proteomes" id="UP001157961">
    <property type="component" value="Unassembled WGS sequence"/>
</dbReference>
<feature type="chain" id="PRO_5044994060" evidence="2">
    <location>
        <begin position="28"/>
        <end position="466"/>
    </location>
</feature>
<keyword evidence="2" id="KW-0472">Membrane</keyword>
<organism evidence="3 4">
    <name type="scientific">Shimia sagamensis</name>
    <dbReference type="NCBI Taxonomy" id="1566352"/>
    <lineage>
        <taxon>Bacteria</taxon>
        <taxon>Pseudomonadati</taxon>
        <taxon>Pseudomonadota</taxon>
        <taxon>Alphaproteobacteria</taxon>
        <taxon>Rhodobacterales</taxon>
        <taxon>Roseobacteraceae</taxon>
    </lineage>
</organism>
<keyword evidence="2" id="KW-0449">Lipoprotein</keyword>
<dbReference type="Gene3D" id="1.20.1600.10">
    <property type="entry name" value="Outer membrane efflux proteins (OEP)"/>
    <property type="match status" value="1"/>
</dbReference>
<evidence type="ECO:0000313" key="3">
    <source>
        <dbReference type="EMBL" id="SMP05308.1"/>
    </source>
</evidence>
<dbReference type="NCBIfam" id="TIGR01845">
    <property type="entry name" value="outer_NodT"/>
    <property type="match status" value="1"/>
</dbReference>
<dbReference type="PANTHER" id="PTHR30203">
    <property type="entry name" value="OUTER MEMBRANE CATION EFFLUX PROTEIN"/>
    <property type="match status" value="1"/>
</dbReference>
<name>A0ABY1NC51_9RHOB</name>
<keyword evidence="2" id="KW-0732">Signal</keyword>
<dbReference type="Gene3D" id="2.20.200.10">
    <property type="entry name" value="Outer membrane efflux proteins (OEP)"/>
    <property type="match status" value="1"/>
</dbReference>
<gene>
    <name evidence="3" type="ORF">SAMN06265373_101549</name>
</gene>
<evidence type="ECO:0000256" key="2">
    <source>
        <dbReference type="RuleBase" id="RU362097"/>
    </source>
</evidence>
<keyword evidence="4" id="KW-1185">Reference proteome</keyword>
<protein>
    <submittedName>
        <fullName evidence="3">Outer membrane protein, multidrug efflux system</fullName>
    </submittedName>
</protein>
<keyword evidence="2" id="KW-0812">Transmembrane</keyword>
<feature type="signal peptide" evidence="2">
    <location>
        <begin position="1"/>
        <end position="27"/>
    </location>
</feature>
<dbReference type="EMBL" id="FXTY01000001">
    <property type="protein sequence ID" value="SMP05308.1"/>
    <property type="molecule type" value="Genomic_DNA"/>
</dbReference>
<dbReference type="SUPFAM" id="SSF56954">
    <property type="entry name" value="Outer membrane efflux proteins (OEP)"/>
    <property type="match status" value="1"/>
</dbReference>
<dbReference type="InterPro" id="IPR010131">
    <property type="entry name" value="MdtP/NodT-like"/>
</dbReference>
<keyword evidence="2" id="KW-1134">Transmembrane beta strand</keyword>
<proteinExistence type="inferred from homology"/>
<dbReference type="RefSeq" id="WP_283424400.1">
    <property type="nucleotide sequence ID" value="NZ_FXTY01000001.1"/>
</dbReference>
<comment type="similarity">
    <text evidence="1 2">Belongs to the outer membrane factor (OMF) (TC 1.B.17) family.</text>
</comment>
<reference evidence="3 4" key="1">
    <citation type="submission" date="2017-05" db="EMBL/GenBank/DDBJ databases">
        <authorList>
            <person name="Varghese N."/>
            <person name="Submissions S."/>
        </authorList>
    </citation>
    <scope>NUCLEOTIDE SEQUENCE [LARGE SCALE GENOMIC DNA]</scope>
    <source>
        <strain evidence="3 4">DSM 29734</strain>
    </source>
</reference>
<comment type="caution">
    <text evidence="3">The sequence shown here is derived from an EMBL/GenBank/DDBJ whole genome shotgun (WGS) entry which is preliminary data.</text>
</comment>
<evidence type="ECO:0000313" key="4">
    <source>
        <dbReference type="Proteomes" id="UP001157961"/>
    </source>
</evidence>
<evidence type="ECO:0000256" key="1">
    <source>
        <dbReference type="ARBA" id="ARBA00007613"/>
    </source>
</evidence>
<comment type="subcellular location">
    <subcellularLocation>
        <location evidence="2">Cell membrane</location>
        <topology evidence="2">Lipid-anchor</topology>
    </subcellularLocation>
</comment>